<dbReference type="RefSeq" id="WP_125245717.1">
    <property type="nucleotide sequence ID" value="NZ_RSEB01000001.1"/>
</dbReference>
<dbReference type="PANTHER" id="PTHR30055">
    <property type="entry name" value="HTH-TYPE TRANSCRIPTIONAL REGULATOR RUTR"/>
    <property type="match status" value="1"/>
</dbReference>
<keyword evidence="2" id="KW-0805">Transcription regulation</keyword>
<dbReference type="InterPro" id="IPR001647">
    <property type="entry name" value="HTH_TetR"/>
</dbReference>
<dbReference type="EMBL" id="RSEB01000001">
    <property type="protein sequence ID" value="RRS01238.1"/>
    <property type="molecule type" value="Genomic_DNA"/>
</dbReference>
<evidence type="ECO:0000256" key="3">
    <source>
        <dbReference type="ARBA" id="ARBA00023125"/>
    </source>
</evidence>
<dbReference type="PANTHER" id="PTHR30055:SF234">
    <property type="entry name" value="HTH-TYPE TRANSCRIPTIONAL REGULATOR BETI"/>
    <property type="match status" value="1"/>
</dbReference>
<feature type="DNA-binding region" description="H-T-H motif" evidence="5">
    <location>
        <begin position="39"/>
        <end position="58"/>
    </location>
</feature>
<feature type="domain" description="HTH tetR-type" evidence="6">
    <location>
        <begin position="16"/>
        <end position="76"/>
    </location>
</feature>
<gene>
    <name evidence="7" type="ORF">EIW28_00170</name>
</gene>
<dbReference type="AlphaFoldDB" id="A0A426V335"/>
<comment type="caution">
    <text evidence="7">The sequence shown here is derived from an EMBL/GenBank/DDBJ whole genome shotgun (WGS) entry which is preliminary data.</text>
</comment>
<dbReference type="InterPro" id="IPR050109">
    <property type="entry name" value="HTH-type_TetR-like_transc_reg"/>
</dbReference>
<keyword evidence="4" id="KW-0804">Transcription</keyword>
<dbReference type="Proteomes" id="UP000277256">
    <property type="component" value="Unassembled WGS sequence"/>
</dbReference>
<dbReference type="InterPro" id="IPR039538">
    <property type="entry name" value="BetI_C"/>
</dbReference>
<name>A0A426V335_9ACTN</name>
<dbReference type="GO" id="GO:0000976">
    <property type="term" value="F:transcription cis-regulatory region binding"/>
    <property type="evidence" value="ECO:0007669"/>
    <property type="project" value="TreeGrafter"/>
</dbReference>
<evidence type="ECO:0000313" key="8">
    <source>
        <dbReference type="Proteomes" id="UP000277256"/>
    </source>
</evidence>
<dbReference type="Pfam" id="PF00440">
    <property type="entry name" value="TetR_N"/>
    <property type="match status" value="1"/>
</dbReference>
<protein>
    <submittedName>
        <fullName evidence="7">TetR family transcriptional regulator</fullName>
    </submittedName>
</protein>
<evidence type="ECO:0000259" key="6">
    <source>
        <dbReference type="PROSITE" id="PS50977"/>
    </source>
</evidence>
<dbReference type="Pfam" id="PF13977">
    <property type="entry name" value="TetR_C_6"/>
    <property type="match status" value="1"/>
</dbReference>
<dbReference type="SUPFAM" id="SSF46689">
    <property type="entry name" value="Homeodomain-like"/>
    <property type="match status" value="1"/>
</dbReference>
<dbReference type="InterPro" id="IPR009057">
    <property type="entry name" value="Homeodomain-like_sf"/>
</dbReference>
<dbReference type="Gene3D" id="1.10.357.10">
    <property type="entry name" value="Tetracycline Repressor, domain 2"/>
    <property type="match status" value="1"/>
</dbReference>
<keyword evidence="8" id="KW-1185">Reference proteome</keyword>
<proteinExistence type="predicted"/>
<organism evidence="7 8">
    <name type="scientific">Glycomyces terrestris</name>
    <dbReference type="NCBI Taxonomy" id="2493553"/>
    <lineage>
        <taxon>Bacteria</taxon>
        <taxon>Bacillati</taxon>
        <taxon>Actinomycetota</taxon>
        <taxon>Actinomycetes</taxon>
        <taxon>Glycomycetales</taxon>
        <taxon>Glycomycetaceae</taxon>
        <taxon>Glycomyces</taxon>
    </lineage>
</organism>
<evidence type="ECO:0000256" key="4">
    <source>
        <dbReference type="ARBA" id="ARBA00023163"/>
    </source>
</evidence>
<dbReference type="InterPro" id="IPR036271">
    <property type="entry name" value="Tet_transcr_reg_TetR-rel_C_sf"/>
</dbReference>
<evidence type="ECO:0000256" key="2">
    <source>
        <dbReference type="ARBA" id="ARBA00023015"/>
    </source>
</evidence>
<keyword evidence="3 5" id="KW-0238">DNA-binding</keyword>
<dbReference type="OrthoDB" id="9816296at2"/>
<evidence type="ECO:0000256" key="5">
    <source>
        <dbReference type="PROSITE-ProRule" id="PRU00335"/>
    </source>
</evidence>
<dbReference type="GO" id="GO:0003700">
    <property type="term" value="F:DNA-binding transcription factor activity"/>
    <property type="evidence" value="ECO:0007669"/>
    <property type="project" value="TreeGrafter"/>
</dbReference>
<sequence length="197" mass="21271">MPPPPRAARGPGAAHDQQRRLILEAVFTIVDERGTEHVSVRNVAGEAGISPGRVQHYFPTKDALLEAAFTEINERGARSVRRRLGATDPGDLEAIATAVLIELVPADDEHRRLVRIGQAFEVYASTRLELRRRLTADYDGLIELIAGLLPSGGDRGAAARDLVALANGLGSLVVTGNDAPERARRAIADQVRRSFEA</sequence>
<keyword evidence="1" id="KW-0678">Repressor</keyword>
<dbReference type="PROSITE" id="PS50977">
    <property type="entry name" value="HTH_TETR_2"/>
    <property type="match status" value="1"/>
</dbReference>
<dbReference type="SUPFAM" id="SSF48498">
    <property type="entry name" value="Tetracyclin repressor-like, C-terminal domain"/>
    <property type="match status" value="1"/>
</dbReference>
<reference evidence="7 8" key="1">
    <citation type="submission" date="2018-12" db="EMBL/GenBank/DDBJ databases">
        <title>Glycomyces sp. YIM 121974 draft genome.</title>
        <authorList>
            <person name="Li Q."/>
        </authorList>
    </citation>
    <scope>NUCLEOTIDE SEQUENCE [LARGE SCALE GENOMIC DNA]</scope>
    <source>
        <strain evidence="7 8">YIM 121974</strain>
    </source>
</reference>
<evidence type="ECO:0000256" key="1">
    <source>
        <dbReference type="ARBA" id="ARBA00022491"/>
    </source>
</evidence>
<evidence type="ECO:0000313" key="7">
    <source>
        <dbReference type="EMBL" id="RRS01238.1"/>
    </source>
</evidence>
<accession>A0A426V335</accession>
<dbReference type="PRINTS" id="PR00455">
    <property type="entry name" value="HTHTETR"/>
</dbReference>